<dbReference type="AlphaFoldDB" id="A0A6B3L939"/>
<organism evidence="1 2">
    <name type="scientific">Sulfuriroseicoccus oceanibius</name>
    <dbReference type="NCBI Taxonomy" id="2707525"/>
    <lineage>
        <taxon>Bacteria</taxon>
        <taxon>Pseudomonadati</taxon>
        <taxon>Verrucomicrobiota</taxon>
        <taxon>Verrucomicrobiia</taxon>
        <taxon>Verrucomicrobiales</taxon>
        <taxon>Verrucomicrobiaceae</taxon>
        <taxon>Sulfuriroseicoccus</taxon>
    </lineage>
</organism>
<dbReference type="RefSeq" id="WP_164361640.1">
    <property type="nucleotide sequence ID" value="NZ_CP066776.1"/>
</dbReference>
<evidence type="ECO:0000313" key="2">
    <source>
        <dbReference type="Proteomes" id="UP000475117"/>
    </source>
</evidence>
<protein>
    <submittedName>
        <fullName evidence="1">Uncharacterized protein</fullName>
    </submittedName>
</protein>
<dbReference type="KEGG" id="soa:G3M56_007435"/>
<sequence length="130" mass="14714">MRVLNLIVWLALGLSLLALLSSCGEQEVRRPPVVETELETEIPVPPITDQRVIDELKEVIATEQEMRLREQEMRAQEQELRVEAENRVEEQSSIRQHWELAAFGLGVVAVIGFFAGTSIGSRGRRHAARE</sequence>
<reference evidence="1 2" key="1">
    <citation type="submission" date="2020-12" db="EMBL/GenBank/DDBJ databases">
        <title>Sulforoseuscoccus oceanibium gen. nov., sp. nov., a representative of the phylum Verrucomicrobia with special cytoplasmic membrane, and proposal of Sulforoseuscoccusaceae fam. nov.</title>
        <authorList>
            <person name="Xi F."/>
        </authorList>
    </citation>
    <scope>NUCLEOTIDE SEQUENCE [LARGE SCALE GENOMIC DNA]</scope>
    <source>
        <strain evidence="1 2">T37</strain>
    </source>
</reference>
<proteinExistence type="predicted"/>
<dbReference type="Proteomes" id="UP000475117">
    <property type="component" value="Chromosome"/>
</dbReference>
<dbReference type="PROSITE" id="PS51257">
    <property type="entry name" value="PROKAR_LIPOPROTEIN"/>
    <property type="match status" value="1"/>
</dbReference>
<evidence type="ECO:0000313" key="1">
    <source>
        <dbReference type="EMBL" id="QQL43737.1"/>
    </source>
</evidence>
<accession>A0A6B3L939</accession>
<gene>
    <name evidence="1" type="ORF">G3M56_007435</name>
</gene>
<name>A0A6B3L939_9BACT</name>
<keyword evidence="2" id="KW-1185">Reference proteome</keyword>
<dbReference type="EMBL" id="CP066776">
    <property type="protein sequence ID" value="QQL43737.1"/>
    <property type="molecule type" value="Genomic_DNA"/>
</dbReference>